<dbReference type="GO" id="GO:0005524">
    <property type="term" value="F:ATP binding"/>
    <property type="evidence" value="ECO:0007669"/>
    <property type="project" value="UniProtKB-UniRule"/>
</dbReference>
<name>A0A916WH10_9BURK</name>
<dbReference type="PROSITE" id="PS50975">
    <property type="entry name" value="ATP_GRASP"/>
    <property type="match status" value="1"/>
</dbReference>
<dbReference type="NCBIfam" id="NF010623">
    <property type="entry name" value="PRK14016.1"/>
    <property type="match status" value="1"/>
</dbReference>
<feature type="domain" description="ATP-grasp" evidence="2">
    <location>
        <begin position="232"/>
        <end position="483"/>
    </location>
</feature>
<evidence type="ECO:0000313" key="3">
    <source>
        <dbReference type="EMBL" id="GGA96242.1"/>
    </source>
</evidence>
<dbReference type="Gene3D" id="3.30.470.20">
    <property type="entry name" value="ATP-grasp fold, B domain"/>
    <property type="match status" value="1"/>
</dbReference>
<dbReference type="NCBIfam" id="TIGR02068">
    <property type="entry name" value="cya_phycin_syn"/>
    <property type="match status" value="1"/>
</dbReference>
<dbReference type="InterPro" id="IPR013815">
    <property type="entry name" value="ATP_grasp_subdomain_1"/>
</dbReference>
<dbReference type="Proteomes" id="UP000620596">
    <property type="component" value="Unassembled WGS sequence"/>
</dbReference>
<dbReference type="InterPro" id="IPR011761">
    <property type="entry name" value="ATP-grasp"/>
</dbReference>
<dbReference type="PANTHER" id="PTHR21621">
    <property type="entry name" value="RIBOSOMAL PROTEIN S6 MODIFICATION PROTEIN"/>
    <property type="match status" value="1"/>
</dbReference>
<keyword evidence="1" id="KW-0067">ATP-binding</keyword>
<sequence>MSKKDDIKLLRINYLRGPNIWTYRPVLETWLDLGSLEDFPSNLIPGFSDRLVALLPALVEHHCGVGERGGFIQRLVEGTWAGHVLEHVVIELLNLADMPTGFGQTRSTSHRGIYRMVFRARDEQVARSALAEGHRLLMAAINNGAHHEPYGEAELQVAVARVRAKVDECYLGPSTAAIVAAATERRIPHIRLNDGNLVQLGYGASQRRIWTAETEFTSAIAEGIAGDKDLTKSLLASCGVPVPEGQIVDTVEAAWEAAQDIGLPVVVKPSDGNHGRGVSLDLKTREEVEAAFHVAAPQGSDVMVERFVRGHEHRLLVVGGRVVAAARGETASIRGDGVASVAQLVNTQLNTDPRRGATEDFPLGLIELDKDEAIQLDLQRQGLSPDAVPAAGREVLIQRNGNVSIDCTDEVHPEVDHIVSLAARVVGLDIAGVDVVAQDISKPLHGQGGAIVEVNAGPGLLMHLKPAEGAPRPVGRAICDHLFPEAPDGEQSGRIPVVGVAGSAGAHNIARLVAWLLQLSGRHTGLACRDGLFVDGRCLDKTDGTCWEAGQRLLINRAVQAAVFENSARTILRTGLAYDRCQVGVVTDLGGWDKLAEFDIFDEEPMFKVMRSQVDVVLPDGVAVLNAADPAIVTMAGLCDGEVIFYALDPTLPAITAHLDTGGRAVFIRQGQVVLATGSSEVFLPGLDKLAVWQDRHVPTAEDSLLAAIAAAWALGIPLNLIGAGIEAFESSPAQPRKILP</sequence>
<dbReference type="InterPro" id="IPR036565">
    <property type="entry name" value="Mur-like_cat_sf"/>
</dbReference>
<dbReference type="AlphaFoldDB" id="A0A916WH10"/>
<dbReference type="InterPro" id="IPR044019">
    <property type="entry name" value="Cyanophycin_syn_N"/>
</dbReference>
<dbReference type="Pfam" id="PF18921">
    <property type="entry name" value="Cyanophycin_syn"/>
    <property type="match status" value="1"/>
</dbReference>
<dbReference type="Pfam" id="PF02786">
    <property type="entry name" value="CPSase_L_D2"/>
    <property type="match status" value="1"/>
</dbReference>
<dbReference type="GO" id="GO:0018169">
    <property type="term" value="F:ribosomal S6-glutamic acid ligase activity"/>
    <property type="evidence" value="ECO:0007669"/>
    <property type="project" value="TreeGrafter"/>
</dbReference>
<dbReference type="InterPro" id="IPR005479">
    <property type="entry name" value="CPAse_ATP-bd"/>
</dbReference>
<gene>
    <name evidence="3" type="primary">cphA</name>
    <name evidence="3" type="ORF">GCM10011496_16600</name>
</gene>
<dbReference type="EMBL" id="BMIG01000005">
    <property type="protein sequence ID" value="GGA96242.1"/>
    <property type="molecule type" value="Genomic_DNA"/>
</dbReference>
<evidence type="ECO:0000256" key="1">
    <source>
        <dbReference type="PROSITE-ProRule" id="PRU00409"/>
    </source>
</evidence>
<organism evidence="3 4">
    <name type="scientific">Polaromonas eurypsychrophila</name>
    <dbReference type="NCBI Taxonomy" id="1614635"/>
    <lineage>
        <taxon>Bacteria</taxon>
        <taxon>Pseudomonadati</taxon>
        <taxon>Pseudomonadota</taxon>
        <taxon>Betaproteobacteria</taxon>
        <taxon>Burkholderiales</taxon>
        <taxon>Comamonadaceae</taxon>
        <taxon>Polaromonas</taxon>
    </lineage>
</organism>
<dbReference type="GO" id="GO:0046872">
    <property type="term" value="F:metal ion binding"/>
    <property type="evidence" value="ECO:0007669"/>
    <property type="project" value="InterPro"/>
</dbReference>
<comment type="caution">
    <text evidence="3">The sequence shown here is derived from an EMBL/GenBank/DDBJ whole genome shotgun (WGS) entry which is preliminary data.</text>
</comment>
<dbReference type="Gene3D" id="3.30.1490.20">
    <property type="entry name" value="ATP-grasp fold, A domain"/>
    <property type="match status" value="1"/>
</dbReference>
<evidence type="ECO:0000259" key="2">
    <source>
        <dbReference type="PROSITE" id="PS50975"/>
    </source>
</evidence>
<keyword evidence="1" id="KW-0547">Nucleotide-binding</keyword>
<dbReference type="GO" id="GO:0009432">
    <property type="term" value="P:SOS response"/>
    <property type="evidence" value="ECO:0007669"/>
    <property type="project" value="TreeGrafter"/>
</dbReference>
<dbReference type="Gene3D" id="3.40.1190.10">
    <property type="entry name" value="Mur-like, catalytic domain"/>
    <property type="match status" value="1"/>
</dbReference>
<reference evidence="3" key="1">
    <citation type="journal article" date="2014" name="Int. J. Syst. Evol. Microbiol.">
        <title>Complete genome sequence of Corynebacterium casei LMG S-19264T (=DSM 44701T), isolated from a smear-ripened cheese.</title>
        <authorList>
            <consortium name="US DOE Joint Genome Institute (JGI-PGF)"/>
            <person name="Walter F."/>
            <person name="Albersmeier A."/>
            <person name="Kalinowski J."/>
            <person name="Ruckert C."/>
        </authorList>
    </citation>
    <scope>NUCLEOTIDE SEQUENCE</scope>
    <source>
        <strain evidence="3">CGMCC 1.15322</strain>
    </source>
</reference>
<evidence type="ECO:0000313" key="4">
    <source>
        <dbReference type="Proteomes" id="UP000620596"/>
    </source>
</evidence>
<accession>A0A916WH10</accession>
<reference evidence="3" key="2">
    <citation type="submission" date="2020-09" db="EMBL/GenBank/DDBJ databases">
        <authorList>
            <person name="Sun Q."/>
            <person name="Zhou Y."/>
        </authorList>
    </citation>
    <scope>NUCLEOTIDE SEQUENCE</scope>
    <source>
        <strain evidence="3">CGMCC 1.15322</strain>
    </source>
</reference>
<dbReference type="SUPFAM" id="SSF56059">
    <property type="entry name" value="Glutathione synthetase ATP-binding domain-like"/>
    <property type="match status" value="1"/>
</dbReference>
<dbReference type="InterPro" id="IPR011810">
    <property type="entry name" value="Cya_phycin_syn"/>
</dbReference>
<dbReference type="SUPFAM" id="SSF53623">
    <property type="entry name" value="MurD-like peptide ligases, catalytic domain"/>
    <property type="match status" value="1"/>
</dbReference>
<dbReference type="PANTHER" id="PTHR21621:SF0">
    <property type="entry name" value="BETA-CITRYLGLUTAMATE SYNTHASE B-RELATED"/>
    <property type="match status" value="1"/>
</dbReference>
<proteinExistence type="predicted"/>
<protein>
    <submittedName>
        <fullName evidence="3">Cyanophycin synthetase</fullName>
    </submittedName>
</protein>
<dbReference type="GO" id="GO:0005737">
    <property type="term" value="C:cytoplasm"/>
    <property type="evidence" value="ECO:0007669"/>
    <property type="project" value="TreeGrafter"/>
</dbReference>
<dbReference type="RefSeq" id="WP_188707903.1">
    <property type="nucleotide sequence ID" value="NZ_BMIG01000005.1"/>
</dbReference>
<keyword evidence="4" id="KW-1185">Reference proteome</keyword>